<dbReference type="Pfam" id="PF04818">
    <property type="entry name" value="CID"/>
    <property type="match status" value="1"/>
</dbReference>
<dbReference type="HOGENOM" id="CLU_042070_0_0_1"/>
<feature type="compositionally biased region" description="Pro residues" evidence="1">
    <location>
        <begin position="319"/>
        <end position="328"/>
    </location>
</feature>
<feature type="compositionally biased region" description="Polar residues" evidence="1">
    <location>
        <begin position="335"/>
        <end position="352"/>
    </location>
</feature>
<reference evidence="4" key="2">
    <citation type="submission" date="2015-01" db="EMBL/GenBank/DDBJ databases">
        <title>Evolutionary Origins and Diversification of the Mycorrhizal Mutualists.</title>
        <authorList>
            <consortium name="DOE Joint Genome Institute"/>
            <consortium name="Mycorrhizal Genomics Consortium"/>
            <person name="Kohler A."/>
            <person name="Kuo A."/>
            <person name="Nagy L.G."/>
            <person name="Floudas D."/>
            <person name="Copeland A."/>
            <person name="Barry K.W."/>
            <person name="Cichocki N."/>
            <person name="Veneault-Fourrey C."/>
            <person name="LaButti K."/>
            <person name="Lindquist E.A."/>
            <person name="Lipzen A."/>
            <person name="Lundell T."/>
            <person name="Morin E."/>
            <person name="Murat C."/>
            <person name="Riley R."/>
            <person name="Ohm R."/>
            <person name="Sun H."/>
            <person name="Tunlid A."/>
            <person name="Henrissat B."/>
            <person name="Grigoriev I.V."/>
            <person name="Hibbett D.S."/>
            <person name="Martin F."/>
        </authorList>
    </citation>
    <scope>NUCLEOTIDE SEQUENCE [LARGE SCALE GENOMIC DNA]</scope>
    <source>
        <strain evidence="4">Zn</strain>
    </source>
</reference>
<dbReference type="PROSITE" id="PS51391">
    <property type="entry name" value="CID"/>
    <property type="match status" value="1"/>
</dbReference>
<dbReference type="OrthoDB" id="10069473at2759"/>
<proteinExistence type="predicted"/>
<dbReference type="FunCoup" id="A0A0C3D7F2">
    <property type="interactions" value="66"/>
</dbReference>
<dbReference type="EMBL" id="KN832870">
    <property type="protein sequence ID" value="KIN07279.1"/>
    <property type="molecule type" value="Genomic_DNA"/>
</dbReference>
<dbReference type="STRING" id="913774.A0A0C3D7F2"/>
<evidence type="ECO:0000259" key="2">
    <source>
        <dbReference type="PROSITE" id="PS51391"/>
    </source>
</evidence>
<evidence type="ECO:0000256" key="1">
    <source>
        <dbReference type="SAM" id="MobiDB-lite"/>
    </source>
</evidence>
<evidence type="ECO:0000313" key="3">
    <source>
        <dbReference type="EMBL" id="KIN07279.1"/>
    </source>
</evidence>
<dbReference type="InterPro" id="IPR008942">
    <property type="entry name" value="ENTH_VHS"/>
</dbReference>
<dbReference type="GO" id="GO:0099122">
    <property type="term" value="F:RNA polymerase II C-terminal domain binding"/>
    <property type="evidence" value="ECO:0007669"/>
    <property type="project" value="InterPro"/>
</dbReference>
<dbReference type="GO" id="GO:0031124">
    <property type="term" value="P:mRNA 3'-end processing"/>
    <property type="evidence" value="ECO:0007669"/>
    <property type="project" value="InterPro"/>
</dbReference>
<dbReference type="SMART" id="SM00582">
    <property type="entry name" value="RPR"/>
    <property type="match status" value="1"/>
</dbReference>
<dbReference type="InParanoid" id="A0A0C3D7F2"/>
<organism evidence="3 4">
    <name type="scientific">Oidiodendron maius (strain Zn)</name>
    <dbReference type="NCBI Taxonomy" id="913774"/>
    <lineage>
        <taxon>Eukaryota</taxon>
        <taxon>Fungi</taxon>
        <taxon>Dikarya</taxon>
        <taxon>Ascomycota</taxon>
        <taxon>Pezizomycotina</taxon>
        <taxon>Leotiomycetes</taxon>
        <taxon>Leotiomycetes incertae sedis</taxon>
        <taxon>Myxotrichaceae</taxon>
        <taxon>Oidiodendron</taxon>
    </lineage>
</organism>
<feature type="domain" description="CID" evidence="2">
    <location>
        <begin position="1"/>
        <end position="134"/>
    </location>
</feature>
<feature type="compositionally biased region" description="Basic and acidic residues" evidence="1">
    <location>
        <begin position="264"/>
        <end position="274"/>
    </location>
</feature>
<reference evidence="3 4" key="1">
    <citation type="submission" date="2014-04" db="EMBL/GenBank/DDBJ databases">
        <authorList>
            <consortium name="DOE Joint Genome Institute"/>
            <person name="Kuo A."/>
            <person name="Martino E."/>
            <person name="Perotto S."/>
            <person name="Kohler A."/>
            <person name="Nagy L.G."/>
            <person name="Floudas D."/>
            <person name="Copeland A."/>
            <person name="Barry K.W."/>
            <person name="Cichocki N."/>
            <person name="Veneault-Fourrey C."/>
            <person name="LaButti K."/>
            <person name="Lindquist E.A."/>
            <person name="Lipzen A."/>
            <person name="Lundell T."/>
            <person name="Morin E."/>
            <person name="Murat C."/>
            <person name="Sun H."/>
            <person name="Tunlid A."/>
            <person name="Henrissat B."/>
            <person name="Grigoriev I.V."/>
            <person name="Hibbett D.S."/>
            <person name="Martin F."/>
            <person name="Nordberg H.P."/>
            <person name="Cantor M.N."/>
            <person name="Hua S.X."/>
        </authorList>
    </citation>
    <scope>NUCLEOTIDE SEQUENCE [LARGE SCALE GENOMIC DNA]</scope>
    <source>
        <strain evidence="3 4">Zn</strain>
    </source>
</reference>
<dbReference type="Gene3D" id="1.25.40.90">
    <property type="match status" value="1"/>
</dbReference>
<protein>
    <recommendedName>
        <fullName evidence="2">CID domain-containing protein</fullName>
    </recommendedName>
</protein>
<evidence type="ECO:0000313" key="4">
    <source>
        <dbReference type="Proteomes" id="UP000054321"/>
    </source>
</evidence>
<dbReference type="PANTHER" id="PTHR12460">
    <property type="entry name" value="CYCLIN-DEPENDENT KINASE INHIBITOR-RELATED PROTEIN"/>
    <property type="match status" value="1"/>
</dbReference>
<dbReference type="CDD" id="cd17003">
    <property type="entry name" value="CID_Rtt103"/>
    <property type="match status" value="1"/>
</dbReference>
<dbReference type="FunFam" id="1.25.40.90:FF:000030">
    <property type="entry name" value="DUF618 domain protein"/>
    <property type="match status" value="1"/>
</dbReference>
<dbReference type="Proteomes" id="UP000054321">
    <property type="component" value="Unassembled WGS sequence"/>
</dbReference>
<gene>
    <name evidence="3" type="ORF">OIDMADRAFT_185734</name>
</gene>
<feature type="compositionally biased region" description="Low complexity" evidence="1">
    <location>
        <begin position="371"/>
        <end position="386"/>
    </location>
</feature>
<name>A0A0C3D7F2_OIDMZ</name>
<feature type="region of interest" description="Disordered" evidence="1">
    <location>
        <begin position="264"/>
        <end position="364"/>
    </location>
</feature>
<accession>A0A0C3D7F2</accession>
<dbReference type="AlphaFoldDB" id="A0A0C3D7F2"/>
<feature type="region of interest" description="Disordered" evidence="1">
    <location>
        <begin position="371"/>
        <end position="390"/>
    </location>
</feature>
<sequence>MAYTDDAVLAKLSALNETQESIVTVAQWVMFHSRRHADRTGQLWLQRLKDSGSNKRLNLIYLANEVAQQSKARRKDDFLIAFSPVIAEATAQAYKGATNEVQQKLRRVVEVWRQRQIFEAPIQDAIEARIEELDKSRSGGKRPPGSLFSSNVANVPNELAPLVEPQQTITKLVLSTKTSLNAANQDYDKLTDASAVVPSAPVHAARLNGLLKTLANAEGAVAESIKARKILISALEKILDTNRTALSNEEHLLVKMSNRRTEIDGKKKDVEDSIMRGFASSGSPSGSATASDGSPGVGHTPGTPPSELDRPEVEALTPPGYPQPPAAEPVPELDLSTSNGGSNERTTTQAPIQSPPVAGSDLLSSLATSNSYGAYGRSASASSGSSVKKRKLNQGEEFAGFGDGGDAMEGLDADVAEMLRQGSGSGA</sequence>
<dbReference type="PANTHER" id="PTHR12460:SF0">
    <property type="entry name" value="CID DOMAIN-CONTAINING PROTEIN-RELATED"/>
    <property type="match status" value="1"/>
</dbReference>
<dbReference type="SUPFAM" id="SSF48464">
    <property type="entry name" value="ENTH/VHS domain"/>
    <property type="match status" value="1"/>
</dbReference>
<dbReference type="InterPro" id="IPR006569">
    <property type="entry name" value="CID_dom"/>
</dbReference>
<dbReference type="InterPro" id="IPR047883">
    <property type="entry name" value="Rtt103-like_CID"/>
</dbReference>
<feature type="compositionally biased region" description="Low complexity" evidence="1">
    <location>
        <begin position="277"/>
        <end position="294"/>
    </location>
</feature>
<keyword evidence="4" id="KW-1185">Reference proteome</keyword>